<organism evidence="1 2">
    <name type="scientific">Tanacetum coccineum</name>
    <dbReference type="NCBI Taxonomy" id="301880"/>
    <lineage>
        <taxon>Eukaryota</taxon>
        <taxon>Viridiplantae</taxon>
        <taxon>Streptophyta</taxon>
        <taxon>Embryophyta</taxon>
        <taxon>Tracheophyta</taxon>
        <taxon>Spermatophyta</taxon>
        <taxon>Magnoliopsida</taxon>
        <taxon>eudicotyledons</taxon>
        <taxon>Gunneridae</taxon>
        <taxon>Pentapetalae</taxon>
        <taxon>asterids</taxon>
        <taxon>campanulids</taxon>
        <taxon>Asterales</taxon>
        <taxon>Asteraceae</taxon>
        <taxon>Asteroideae</taxon>
        <taxon>Anthemideae</taxon>
        <taxon>Anthemidinae</taxon>
        <taxon>Tanacetum</taxon>
    </lineage>
</organism>
<sequence>MKLNTLCLQARCRRDIELILAQSCSGSLLSARSQYKCVCGDEVILLITSDSETDIFGTQRLKAIVSLSLCRCTQIITSFRGSESQFSQLMMLRWRWRVLTQEHGVVLVCGGDGKNLRYVVLEELWLPELGRSSTNGIRRSSEMGHFAQSSVKKAHAEMLESAEFGCCSHLPRHKPQESTSSISFIIDR</sequence>
<accession>A0ABQ4ZLJ5</accession>
<keyword evidence="2" id="KW-1185">Reference proteome</keyword>
<name>A0ABQ4ZLJ5_9ASTR</name>
<dbReference type="Proteomes" id="UP001151760">
    <property type="component" value="Unassembled WGS sequence"/>
</dbReference>
<evidence type="ECO:0000313" key="1">
    <source>
        <dbReference type="EMBL" id="GJS89875.1"/>
    </source>
</evidence>
<protein>
    <submittedName>
        <fullName evidence="1">Uncharacterized protein</fullName>
    </submittedName>
</protein>
<evidence type="ECO:0000313" key="2">
    <source>
        <dbReference type="Proteomes" id="UP001151760"/>
    </source>
</evidence>
<reference evidence="1" key="2">
    <citation type="submission" date="2022-01" db="EMBL/GenBank/DDBJ databases">
        <authorList>
            <person name="Yamashiro T."/>
            <person name="Shiraishi A."/>
            <person name="Satake H."/>
            <person name="Nakayama K."/>
        </authorList>
    </citation>
    <scope>NUCLEOTIDE SEQUENCE</scope>
</reference>
<reference evidence="1" key="1">
    <citation type="journal article" date="2022" name="Int. J. Mol. Sci.">
        <title>Draft Genome of Tanacetum Coccineum: Genomic Comparison of Closely Related Tanacetum-Family Plants.</title>
        <authorList>
            <person name="Yamashiro T."/>
            <person name="Shiraishi A."/>
            <person name="Nakayama K."/>
            <person name="Satake H."/>
        </authorList>
    </citation>
    <scope>NUCLEOTIDE SEQUENCE</scope>
</reference>
<dbReference type="EMBL" id="BQNB010011384">
    <property type="protein sequence ID" value="GJS89875.1"/>
    <property type="molecule type" value="Genomic_DNA"/>
</dbReference>
<comment type="caution">
    <text evidence="1">The sequence shown here is derived from an EMBL/GenBank/DDBJ whole genome shotgun (WGS) entry which is preliminary data.</text>
</comment>
<proteinExistence type="predicted"/>
<gene>
    <name evidence="1" type="ORF">Tco_0772511</name>
</gene>